<feature type="compositionally biased region" description="Polar residues" evidence="2">
    <location>
        <begin position="1276"/>
        <end position="1299"/>
    </location>
</feature>
<feature type="compositionally biased region" description="Polar residues" evidence="2">
    <location>
        <begin position="983"/>
        <end position="1006"/>
    </location>
</feature>
<feature type="compositionally biased region" description="Polar residues" evidence="2">
    <location>
        <begin position="1942"/>
        <end position="1954"/>
    </location>
</feature>
<dbReference type="OrthoDB" id="298244at2759"/>
<gene>
    <name evidence="3" type="primary">Contig10602.g11326</name>
    <name evidence="3" type="ORF">STYLEM_18758</name>
</gene>
<feature type="compositionally biased region" description="Polar residues" evidence="2">
    <location>
        <begin position="1625"/>
        <end position="1642"/>
    </location>
</feature>
<feature type="region of interest" description="Disordered" evidence="2">
    <location>
        <begin position="288"/>
        <end position="312"/>
    </location>
</feature>
<feature type="compositionally biased region" description="Basic and acidic residues" evidence="2">
    <location>
        <begin position="1"/>
        <end position="29"/>
    </location>
</feature>
<feature type="region of interest" description="Disordered" evidence="2">
    <location>
        <begin position="580"/>
        <end position="604"/>
    </location>
</feature>
<feature type="compositionally biased region" description="Polar residues" evidence="2">
    <location>
        <begin position="1247"/>
        <end position="1269"/>
    </location>
</feature>
<feature type="compositionally biased region" description="Polar residues" evidence="2">
    <location>
        <begin position="1986"/>
        <end position="2001"/>
    </location>
</feature>
<feature type="compositionally biased region" description="Low complexity" evidence="2">
    <location>
        <begin position="965"/>
        <end position="982"/>
    </location>
</feature>
<feature type="region of interest" description="Disordered" evidence="2">
    <location>
        <begin position="765"/>
        <end position="791"/>
    </location>
</feature>
<name>A0A078B5C0_STYLE</name>
<feature type="region of interest" description="Disordered" evidence="2">
    <location>
        <begin position="230"/>
        <end position="254"/>
    </location>
</feature>
<sequence length="2009" mass="228987">MKTQRDYQQRPDKQLNLHQESPHVLKERPNSGSDFNHISPIQSIPVTSSAALLAHTANEKTLYTKQQQLMQHPHQHLQHNQDPKLLSNNQRQMQHQQYAQQYQYSSGPGGYQKYESNDISPLGNNNLVQEFYKKPQQIDDLGDDFYSDDNDLEGEASMDYNSIAGRQDYPQNIGINMYGAPSNITAYSQSTGNQNKQGTNKQNQRDLKQATCTEFDLTAKEINSNKRFDKQKKNTIISGRTSHSPIDGQPSNSETVKWAFSNKDSQETQKKISIINRESINVQDMISRSLKSHDSKGAQSSQQTTSTKNIPNSIKGKMLDFVNLDQQPHQQIESGLFYSTSQNKLVANTNDSNYLRNDEEEKMISFLEGETELLMSSNKKIIGNMNIAGIQYKKYASHLNSNLSNNGKYMVNHQEKMPDFFQSYINRVKECLLCHEQKIHDSSHNCSVLDPPKSLSQIVIQNLNKKYLTSREYYASKVINDIIYNEQIHIVSVFKDYLIFDDISEFLKRFYFRQESFQRLPKMFEFYEKYSKVFPNYVTLPENKYLFKNIEKKQKNFDEKQRIIQEQIEKKLRDQQNGFQLGSSAEKANKSKHRDRFSSQQMANSSMNSYMSTNRMFDTKFIDSVANIQASGIIEASSLQSSRINNSQYQEHVLNSSILVHQHLQQNMENAQKKKKKALHDLDFGELISKFIAKDSQQTLQQSSIYPDLQTSEKKQPLNENNQNISNRPQSNLAQQQQQLQKKPQIYEYQEKKIAQQNQVQINTENSKTISDGVSSGRPTSSKSKIEIKTKSQSTGIANQLNSQQIQQQQINQVQPGKISINHQVAQEKQTQQHLQQQQPHQQTYDVNKEGGQIINYALNTNPNQQVPNHLIINNFMQDKNQLQKQCDIIINIASSNIITSQNLPPQDRNFYDYNMYQSNNNNPNANYNQYPNNYALMNQNPDQQQYKVPTPNDHIQEVKVLASGNGSRQGSLQRSQSRSNLHNAQQLQQMSQKVISDNNTNCQTPMRNNIQREMKTPGSGNTQNDNKIQPNMVQNKILKRVKNQNKQNVQQQYMQDQQQNLMSLSGNNKSLSTLQKSDKDHTHSPLNIYAQRNPVFTVSLNQPKSNTEVVASRELSKERRQTINAVPSTQKMQNNIIYQSQQQQMQMMPSTSNQMFKNEMIMNLTAKQTESKVIQLDRQFKNHMPEYSSAGSQSGHMGSIERLRSIEDEISKDYSKYVNEYGLGKTAFAKAVNSIREKQVLQHQNTLKQQQIGSQPTSTRQGRLVQNSNEKKRTTSNNPRSGSTSQQRKCSNSRQQNYKNALQAQESINELYHNTNKNDQKQIRSVRAKTHLNSQNSSSCYQRSSKLSPDKNIISAAHITNQNILGLTQTINGQFNPNQSSNYITLKAKPQNQSKGIKIKFPINSSRGNSKQQNQSQNQTPKRVKLQKTKSTSNIPICFTSRVGLNNQSNVLLTQRNRINGQDMVIMDEMSYQMNATNPSLNYNCMNNGNQNENGGGIMNFNQNTFNTNSCLGTYTTTSILNSPLSFKNQAGFISQAQLQQQQQQQQLQQQQQQQQLSTQQQTRNNSKGRQSSRNGANSQHQSQKSINNGHQRASSNNGVLQNSNNKNKKAQVVTSGDPKRLSGGSTLSKKQSQVHHQASSSIMTQQILQLLMSHQTQQDGDALGTSSIQQNIAQNSTLKLLQSNNSQSMKDLKSMKQQQPTTSTLLKDMNIIKAPKQSINNQGGFILQSQPSSSTANTQRQGGQSILMVNNQNSRKTKGSGKLTSRGGDSSRKRVLQQQNIVVPSNVDCTTSISTNNQYSNTGGMANMTSNDLSSRIQNSLAMNYADQTSSVQMDNKRVLSQSKSQENFDLIRGNILYLQFNLVAAQRAALEQQQTSQQLQQQQFMNSQQLNSTSNKFLQNLKQQENQISLQKIKLMPPQTFQQMPVQSARNLQFDNNVNYRSNNMQDNTSDQQLYQQQQQQVQYSKGATNIIIGQNFEKPSSRRTSGKFNPQSTRSNNQQMQQQQQ</sequence>
<feature type="region of interest" description="Disordered" evidence="2">
    <location>
        <begin position="186"/>
        <end position="206"/>
    </location>
</feature>
<feature type="compositionally biased region" description="Polar residues" evidence="2">
    <location>
        <begin position="718"/>
        <end position="728"/>
    </location>
</feature>
<feature type="compositionally biased region" description="Polar residues" evidence="2">
    <location>
        <begin position="765"/>
        <end position="779"/>
    </location>
</feature>
<keyword evidence="1" id="KW-0175">Coiled coil</keyword>
<feature type="region of interest" description="Disordered" evidence="2">
    <location>
        <begin position="1402"/>
        <end position="1430"/>
    </location>
</feature>
<dbReference type="Proteomes" id="UP000039865">
    <property type="component" value="Unassembled WGS sequence"/>
</dbReference>
<feature type="compositionally biased region" description="Low complexity" evidence="2">
    <location>
        <begin position="1405"/>
        <end position="1420"/>
    </location>
</feature>
<feature type="region of interest" description="Disordered" evidence="2">
    <location>
        <begin position="1942"/>
        <end position="1963"/>
    </location>
</feature>
<feature type="region of interest" description="Disordered" evidence="2">
    <location>
        <begin position="715"/>
        <end position="742"/>
    </location>
</feature>
<feature type="region of interest" description="Disordered" evidence="2">
    <location>
        <begin position="1724"/>
        <end position="1776"/>
    </location>
</feature>
<evidence type="ECO:0000313" key="3">
    <source>
        <dbReference type="EMBL" id="CDW89624.1"/>
    </source>
</evidence>
<feature type="region of interest" description="Disordered" evidence="2">
    <location>
        <begin position="1556"/>
        <end position="1642"/>
    </location>
</feature>
<feature type="compositionally biased region" description="Low complexity" evidence="2">
    <location>
        <begin position="729"/>
        <end position="742"/>
    </location>
</feature>
<organism evidence="3 4">
    <name type="scientific">Stylonychia lemnae</name>
    <name type="common">Ciliate</name>
    <dbReference type="NCBI Taxonomy" id="5949"/>
    <lineage>
        <taxon>Eukaryota</taxon>
        <taxon>Sar</taxon>
        <taxon>Alveolata</taxon>
        <taxon>Ciliophora</taxon>
        <taxon>Intramacronucleata</taxon>
        <taxon>Spirotrichea</taxon>
        <taxon>Stichotrichia</taxon>
        <taxon>Sporadotrichida</taxon>
        <taxon>Oxytrichidae</taxon>
        <taxon>Stylonychinae</taxon>
        <taxon>Stylonychia</taxon>
    </lineage>
</organism>
<feature type="region of interest" description="Disordered" evidence="2">
    <location>
        <begin position="1247"/>
        <end position="1299"/>
    </location>
</feature>
<feature type="compositionally biased region" description="Polar residues" evidence="2">
    <location>
        <begin position="1724"/>
        <end position="1756"/>
    </location>
</feature>
<feature type="coiled-coil region" evidence="1">
    <location>
        <begin position="1865"/>
        <end position="1910"/>
    </location>
</feature>
<feature type="compositionally biased region" description="Polar residues" evidence="2">
    <location>
        <begin position="234"/>
        <end position="254"/>
    </location>
</feature>
<keyword evidence="4" id="KW-1185">Reference proteome</keyword>
<protein>
    <submittedName>
        <fullName evidence="3">Uncharacterized protein</fullName>
    </submittedName>
</protein>
<dbReference type="OMA" id="TEQSHEL"/>
<accession>A0A078B5C0</accession>
<feature type="region of interest" description="Disordered" evidence="2">
    <location>
        <begin position="1978"/>
        <end position="2009"/>
    </location>
</feature>
<reference evidence="3 4" key="1">
    <citation type="submission" date="2014-06" db="EMBL/GenBank/DDBJ databases">
        <authorList>
            <person name="Swart Estienne"/>
        </authorList>
    </citation>
    <scope>NUCLEOTIDE SEQUENCE [LARGE SCALE GENOMIC DNA]</scope>
    <source>
        <strain evidence="3 4">130c</strain>
    </source>
</reference>
<evidence type="ECO:0000256" key="1">
    <source>
        <dbReference type="SAM" id="Coils"/>
    </source>
</evidence>
<feature type="compositionally biased region" description="Low complexity" evidence="2">
    <location>
        <begin position="191"/>
        <end position="202"/>
    </location>
</feature>
<feature type="region of interest" description="Disordered" evidence="2">
    <location>
        <begin position="1"/>
        <end position="35"/>
    </location>
</feature>
<dbReference type="EMBL" id="CCKQ01017726">
    <property type="protein sequence ID" value="CDW89624.1"/>
    <property type="molecule type" value="Genomic_DNA"/>
</dbReference>
<dbReference type="InParanoid" id="A0A078B5C0"/>
<proteinExistence type="predicted"/>
<feature type="compositionally biased region" description="Polar residues" evidence="2">
    <location>
        <begin position="1564"/>
        <end position="1607"/>
    </location>
</feature>
<evidence type="ECO:0000313" key="4">
    <source>
        <dbReference type="Proteomes" id="UP000039865"/>
    </source>
</evidence>
<feature type="region of interest" description="Disordered" evidence="2">
    <location>
        <begin position="965"/>
        <end position="1006"/>
    </location>
</feature>
<evidence type="ECO:0000256" key="2">
    <source>
        <dbReference type="SAM" id="MobiDB-lite"/>
    </source>
</evidence>
<feature type="compositionally biased region" description="Polar residues" evidence="2">
    <location>
        <begin position="297"/>
        <end position="312"/>
    </location>
</feature>